<gene>
    <name evidence="1" type="ORF">ACFOHH_00535</name>
</gene>
<sequence>MAMSSKSARYDLIVFENFEHNGQKRSRAFRVGSAVTTAKGTALYIPAGISITGRVLLVPEKTPLNEVDVLETYQSAADAFGV</sequence>
<dbReference type="RefSeq" id="WP_257315971.1">
    <property type="nucleotide sequence ID" value="NZ_JANFDG010000016.1"/>
</dbReference>
<organism evidence="1 2">
    <name type="scientific">Shinella pollutisoli</name>
    <dbReference type="NCBI Taxonomy" id="2250594"/>
    <lineage>
        <taxon>Bacteria</taxon>
        <taxon>Pseudomonadati</taxon>
        <taxon>Pseudomonadota</taxon>
        <taxon>Alphaproteobacteria</taxon>
        <taxon>Hyphomicrobiales</taxon>
        <taxon>Rhizobiaceae</taxon>
        <taxon>Shinella</taxon>
    </lineage>
</organism>
<evidence type="ECO:0000313" key="1">
    <source>
        <dbReference type="EMBL" id="MFC3071585.1"/>
    </source>
</evidence>
<accession>A0ABV7DBC9</accession>
<proteinExistence type="predicted"/>
<dbReference type="Proteomes" id="UP001595377">
    <property type="component" value="Unassembled WGS sequence"/>
</dbReference>
<dbReference type="EMBL" id="JBHRSP010000001">
    <property type="protein sequence ID" value="MFC3071585.1"/>
    <property type="molecule type" value="Genomic_DNA"/>
</dbReference>
<keyword evidence="2" id="KW-1185">Reference proteome</keyword>
<evidence type="ECO:0000313" key="2">
    <source>
        <dbReference type="Proteomes" id="UP001595377"/>
    </source>
</evidence>
<protein>
    <submittedName>
        <fullName evidence="1">Uncharacterized protein</fullName>
    </submittedName>
</protein>
<name>A0ABV7DBC9_9HYPH</name>
<comment type="caution">
    <text evidence="1">The sequence shown here is derived from an EMBL/GenBank/DDBJ whole genome shotgun (WGS) entry which is preliminary data.</text>
</comment>
<reference evidence="2" key="1">
    <citation type="journal article" date="2019" name="Int. J. Syst. Evol. Microbiol.">
        <title>The Global Catalogue of Microorganisms (GCM) 10K type strain sequencing project: providing services to taxonomists for standard genome sequencing and annotation.</title>
        <authorList>
            <consortium name="The Broad Institute Genomics Platform"/>
            <consortium name="The Broad Institute Genome Sequencing Center for Infectious Disease"/>
            <person name="Wu L."/>
            <person name="Ma J."/>
        </authorList>
    </citation>
    <scope>NUCLEOTIDE SEQUENCE [LARGE SCALE GENOMIC DNA]</scope>
    <source>
        <strain evidence="2">KCTC 52677</strain>
    </source>
</reference>